<dbReference type="Proteomes" id="UP001202180">
    <property type="component" value="Unassembled WGS sequence"/>
</dbReference>
<protein>
    <submittedName>
        <fullName evidence="5">Glycerate kinase</fullName>
    </submittedName>
</protein>
<dbReference type="NCBIfam" id="TIGR00045">
    <property type="entry name" value="glycerate kinase"/>
    <property type="match status" value="1"/>
</dbReference>
<dbReference type="PANTHER" id="PTHR21599">
    <property type="entry name" value="GLYCERATE KINASE"/>
    <property type="match status" value="1"/>
</dbReference>
<dbReference type="SUPFAM" id="SSF110738">
    <property type="entry name" value="Glycerate kinase I"/>
    <property type="match status" value="1"/>
</dbReference>
<comment type="similarity">
    <text evidence="1 4">Belongs to the glycerate kinase type-1 family.</text>
</comment>
<dbReference type="PIRSF" id="PIRSF006078">
    <property type="entry name" value="GlxK"/>
    <property type="match status" value="1"/>
</dbReference>
<evidence type="ECO:0000256" key="4">
    <source>
        <dbReference type="PIRNR" id="PIRNR006078"/>
    </source>
</evidence>
<dbReference type="InterPro" id="IPR004381">
    <property type="entry name" value="Glycerate_kinase"/>
</dbReference>
<dbReference type="RefSeq" id="WP_248477568.1">
    <property type="nucleotide sequence ID" value="NZ_JALPRF010000002.1"/>
</dbReference>
<proteinExistence type="inferred from homology"/>
<dbReference type="GO" id="GO:0016301">
    <property type="term" value="F:kinase activity"/>
    <property type="evidence" value="ECO:0007669"/>
    <property type="project" value="UniProtKB-KW"/>
</dbReference>
<evidence type="ECO:0000256" key="1">
    <source>
        <dbReference type="ARBA" id="ARBA00006284"/>
    </source>
</evidence>
<dbReference type="EMBL" id="JALPRF010000002">
    <property type="protein sequence ID" value="MCK8492984.1"/>
    <property type="molecule type" value="Genomic_DNA"/>
</dbReference>
<dbReference type="Gene3D" id="3.40.50.10350">
    <property type="entry name" value="Glycerate kinase, domain 1"/>
    <property type="match status" value="1"/>
</dbReference>
<gene>
    <name evidence="5" type="ORF">M0L20_14040</name>
</gene>
<organism evidence="5 6">
    <name type="scientific">Spirosoma liriopis</name>
    <dbReference type="NCBI Taxonomy" id="2937440"/>
    <lineage>
        <taxon>Bacteria</taxon>
        <taxon>Pseudomonadati</taxon>
        <taxon>Bacteroidota</taxon>
        <taxon>Cytophagia</taxon>
        <taxon>Cytophagales</taxon>
        <taxon>Cytophagaceae</taxon>
        <taxon>Spirosoma</taxon>
    </lineage>
</organism>
<dbReference type="InterPro" id="IPR036129">
    <property type="entry name" value="Glycerate_kinase_sf"/>
</dbReference>
<sequence length="374" mass="38874">MRVLIAPNAFKHSLNATGAALAIKEGLQQSKLDCVCECFPVGDGGDGTGDLMIRKHNGLLVSVDVADPFGRLIQSSFGLVNNGETAIIEMANASGIHLVKPSALNPLQATSFGTGQLIIAALDKGVRNLVLAIGGSATVDGGTGILRALGVRFLNAQGEELTAPEQLTELTRIDISTLDQRILTCAITVLCDVENKLLGAEGSAAVFGPQKGATPDSVKKLDAGLATFSAVALQQTGIDMSAVKHGGAAGGVAAGLHTFINAQLVNGIDFFLHFTRFDEAVATANLVITGEGSIDEQTLHGKGPFGVAYRAKQLNLPVIGLAGKIPLEQNEKLDQFFDVLLAIGNGPADLVSALSQTRQNLIRTAHQLGNLLTQ</sequence>
<dbReference type="Pfam" id="PF02595">
    <property type="entry name" value="Gly_kinase"/>
    <property type="match status" value="1"/>
</dbReference>
<accession>A0ABT0HLF0</accession>
<comment type="caution">
    <text evidence="5">The sequence shown here is derived from an EMBL/GenBank/DDBJ whole genome shotgun (WGS) entry which is preliminary data.</text>
</comment>
<evidence type="ECO:0000313" key="6">
    <source>
        <dbReference type="Proteomes" id="UP001202180"/>
    </source>
</evidence>
<reference evidence="5 6" key="1">
    <citation type="submission" date="2022-04" db="EMBL/GenBank/DDBJ databases">
        <title>Spirosoma sp. strain RP8 genome sequencing and assembly.</title>
        <authorList>
            <person name="Jung Y."/>
        </authorList>
    </citation>
    <scope>NUCLEOTIDE SEQUENCE [LARGE SCALE GENOMIC DNA]</scope>
    <source>
        <strain evidence="5 6">RP8</strain>
    </source>
</reference>
<keyword evidence="2 4" id="KW-0808">Transferase</keyword>
<keyword evidence="6" id="KW-1185">Reference proteome</keyword>
<evidence type="ECO:0000256" key="2">
    <source>
        <dbReference type="ARBA" id="ARBA00022679"/>
    </source>
</evidence>
<dbReference type="Gene3D" id="3.90.1510.10">
    <property type="entry name" value="Glycerate kinase, domain 2"/>
    <property type="match status" value="1"/>
</dbReference>
<evidence type="ECO:0000313" key="5">
    <source>
        <dbReference type="EMBL" id="MCK8492984.1"/>
    </source>
</evidence>
<name>A0ABT0HLF0_9BACT</name>
<dbReference type="InterPro" id="IPR018197">
    <property type="entry name" value="Glycerate_kinase_RE-like"/>
</dbReference>
<dbReference type="InterPro" id="IPR018193">
    <property type="entry name" value="Glyc_kinase_flavodox-like_fold"/>
</dbReference>
<evidence type="ECO:0000256" key="3">
    <source>
        <dbReference type="ARBA" id="ARBA00022777"/>
    </source>
</evidence>
<keyword evidence="3 4" id="KW-0418">Kinase</keyword>
<dbReference type="PANTHER" id="PTHR21599:SF0">
    <property type="entry name" value="GLYCERATE KINASE"/>
    <property type="match status" value="1"/>
</dbReference>